<proteinExistence type="predicted"/>
<reference evidence="1" key="1">
    <citation type="submission" date="2018-02" db="EMBL/GenBank/DDBJ databases">
        <title>Rhizophora mucronata_Transcriptome.</title>
        <authorList>
            <person name="Meera S.P."/>
            <person name="Sreeshan A."/>
            <person name="Augustine A."/>
        </authorList>
    </citation>
    <scope>NUCLEOTIDE SEQUENCE</scope>
    <source>
        <tissue evidence="1">Leaf</tissue>
    </source>
</reference>
<evidence type="ECO:0000313" key="1">
    <source>
        <dbReference type="EMBL" id="MBX03135.1"/>
    </source>
</evidence>
<dbReference type="AlphaFoldDB" id="A0A2P2KBL6"/>
<protein>
    <submittedName>
        <fullName evidence="1">rRNA methyltransferase 1-like protein</fullName>
    </submittedName>
</protein>
<dbReference type="GO" id="GO:0008168">
    <property type="term" value="F:methyltransferase activity"/>
    <property type="evidence" value="ECO:0007669"/>
    <property type="project" value="UniProtKB-KW"/>
</dbReference>
<name>A0A2P2KBL6_RHIMU</name>
<organism evidence="1">
    <name type="scientific">Rhizophora mucronata</name>
    <name type="common">Asiatic mangrove</name>
    <dbReference type="NCBI Taxonomy" id="61149"/>
    <lineage>
        <taxon>Eukaryota</taxon>
        <taxon>Viridiplantae</taxon>
        <taxon>Streptophyta</taxon>
        <taxon>Embryophyta</taxon>
        <taxon>Tracheophyta</taxon>
        <taxon>Spermatophyta</taxon>
        <taxon>Magnoliopsida</taxon>
        <taxon>eudicotyledons</taxon>
        <taxon>Gunneridae</taxon>
        <taxon>Pentapetalae</taxon>
        <taxon>rosids</taxon>
        <taxon>fabids</taxon>
        <taxon>Malpighiales</taxon>
        <taxon>Rhizophoraceae</taxon>
        <taxon>Rhizophora</taxon>
    </lineage>
</organism>
<keyword evidence="1" id="KW-0489">Methyltransferase</keyword>
<keyword evidence="1" id="KW-0808">Transferase</keyword>
<dbReference type="EMBL" id="GGEC01022651">
    <property type="protein sequence ID" value="MBX03135.1"/>
    <property type="molecule type" value="Transcribed_RNA"/>
</dbReference>
<dbReference type="GO" id="GO:0032259">
    <property type="term" value="P:methylation"/>
    <property type="evidence" value="ECO:0007669"/>
    <property type="project" value="UniProtKB-KW"/>
</dbReference>
<accession>A0A2P2KBL6</accession>
<sequence length="25" mass="2905">MLNSSSIWRSLNALRARHPSSFAFR</sequence>